<evidence type="ECO:0000313" key="1">
    <source>
        <dbReference type="EnsemblPlants" id="Solyc03g032055.1.1"/>
    </source>
</evidence>
<keyword evidence="2" id="KW-1185">Reference proteome</keyword>
<dbReference type="AlphaFoldDB" id="A0A3Q7FI74"/>
<evidence type="ECO:0000313" key="2">
    <source>
        <dbReference type="Proteomes" id="UP000004994"/>
    </source>
</evidence>
<reference evidence="1" key="1">
    <citation type="journal article" date="2012" name="Nature">
        <title>The tomato genome sequence provides insights into fleshy fruit evolution.</title>
        <authorList>
            <consortium name="Tomato Genome Consortium"/>
        </authorList>
    </citation>
    <scope>NUCLEOTIDE SEQUENCE [LARGE SCALE GENOMIC DNA]</scope>
    <source>
        <strain evidence="1">cv. Heinz 1706</strain>
    </source>
</reference>
<dbReference type="Proteomes" id="UP000004994">
    <property type="component" value="Chromosome 3"/>
</dbReference>
<dbReference type="Gramene" id="Solyc03g032055.1.1">
    <property type="protein sequence ID" value="Solyc03g032055.1.1"/>
    <property type="gene ID" value="Solyc03g032055.1"/>
</dbReference>
<organism evidence="1">
    <name type="scientific">Solanum lycopersicum</name>
    <name type="common">Tomato</name>
    <name type="synonym">Lycopersicon esculentum</name>
    <dbReference type="NCBI Taxonomy" id="4081"/>
    <lineage>
        <taxon>Eukaryota</taxon>
        <taxon>Viridiplantae</taxon>
        <taxon>Streptophyta</taxon>
        <taxon>Embryophyta</taxon>
        <taxon>Tracheophyta</taxon>
        <taxon>Spermatophyta</taxon>
        <taxon>Magnoliopsida</taxon>
        <taxon>eudicotyledons</taxon>
        <taxon>Gunneridae</taxon>
        <taxon>Pentapetalae</taxon>
        <taxon>asterids</taxon>
        <taxon>lamiids</taxon>
        <taxon>Solanales</taxon>
        <taxon>Solanaceae</taxon>
        <taxon>Solanoideae</taxon>
        <taxon>Solaneae</taxon>
        <taxon>Solanum</taxon>
        <taxon>Solanum subgen. Lycopersicon</taxon>
    </lineage>
</organism>
<dbReference type="InParanoid" id="A0A3Q7FI74"/>
<accession>A0A3Q7FI74</accession>
<name>A0A3Q7FI74_SOLLC</name>
<sequence length="114" mass="13131">MMQTQQYLQVLTGFYRSSLDFPGSSSFVRIRCLLLLTHPRTNTAVLTSEAGGTFKSTIAFTSCRWLGHFKNGPRREIEHIRIIRLVRIVKLPGRAEFGRVKIDRVNDLPKSYFD</sequence>
<reference evidence="1" key="2">
    <citation type="submission" date="2019-01" db="UniProtKB">
        <authorList>
            <consortium name="EnsemblPlants"/>
        </authorList>
    </citation>
    <scope>IDENTIFICATION</scope>
    <source>
        <strain evidence="1">cv. Heinz 1706</strain>
    </source>
</reference>
<protein>
    <submittedName>
        <fullName evidence="1">Uncharacterized protein</fullName>
    </submittedName>
</protein>
<proteinExistence type="predicted"/>
<dbReference type="EnsemblPlants" id="Solyc03g032055.1.1">
    <property type="protein sequence ID" value="Solyc03g032055.1.1"/>
    <property type="gene ID" value="Solyc03g032055.1"/>
</dbReference>